<dbReference type="SUPFAM" id="SSF82171">
    <property type="entry name" value="DPP6 N-terminal domain-like"/>
    <property type="match status" value="1"/>
</dbReference>
<dbReference type="SUPFAM" id="SSF53474">
    <property type="entry name" value="alpha/beta-Hydrolases"/>
    <property type="match status" value="1"/>
</dbReference>
<dbReference type="OrthoDB" id="108903at2"/>
<dbReference type="Pfam" id="PF00326">
    <property type="entry name" value="Peptidase_S9"/>
    <property type="match status" value="1"/>
</dbReference>
<name>A0A0P6YVT9_9CHLR</name>
<dbReference type="Proteomes" id="UP000050277">
    <property type="component" value="Unassembled WGS sequence"/>
</dbReference>
<gene>
    <name evidence="6" type="ORF">SE18_10440</name>
</gene>
<dbReference type="Gene3D" id="3.40.50.1820">
    <property type="entry name" value="alpha/beta hydrolase"/>
    <property type="match status" value="1"/>
</dbReference>
<dbReference type="EMBL" id="LGKP01000017">
    <property type="protein sequence ID" value="KPL88131.1"/>
    <property type="molecule type" value="Genomic_DNA"/>
</dbReference>
<dbReference type="InterPro" id="IPR029058">
    <property type="entry name" value="AB_hydrolase_fold"/>
</dbReference>
<evidence type="ECO:0000256" key="1">
    <source>
        <dbReference type="ARBA" id="ARBA00010040"/>
    </source>
</evidence>
<comment type="similarity">
    <text evidence="1">Belongs to the peptidase S9C family.</text>
</comment>
<accession>A0A0P6YVT9</accession>
<comment type="caution">
    <text evidence="6">The sequence shown here is derived from an EMBL/GenBank/DDBJ whole genome shotgun (WGS) entry which is preliminary data.</text>
</comment>
<evidence type="ECO:0000256" key="3">
    <source>
        <dbReference type="ARBA" id="ARBA00022801"/>
    </source>
</evidence>
<dbReference type="InterPro" id="IPR011042">
    <property type="entry name" value="6-blade_b-propeller_TolB-like"/>
</dbReference>
<protein>
    <recommendedName>
        <fullName evidence="5">Peptidase S9 prolyl oligopeptidase catalytic domain-containing protein</fullName>
    </recommendedName>
</protein>
<dbReference type="FunFam" id="3.40.50.1820:FF:000028">
    <property type="entry name" value="S9 family peptidase"/>
    <property type="match status" value="1"/>
</dbReference>
<dbReference type="AlphaFoldDB" id="A0A0P6YVT9"/>
<reference evidence="6 7" key="1">
    <citation type="submission" date="2015-07" db="EMBL/GenBank/DDBJ databases">
        <title>Whole genome sequence of Herpetosiphon geysericola DSM 7119.</title>
        <authorList>
            <person name="Hemp J."/>
            <person name="Ward L.M."/>
            <person name="Pace L.A."/>
            <person name="Fischer W.W."/>
        </authorList>
    </citation>
    <scope>NUCLEOTIDE SEQUENCE [LARGE SCALE GENOMIC DNA]</scope>
    <source>
        <strain evidence="6 7">DSM 7119</strain>
    </source>
</reference>
<dbReference type="PATRIC" id="fig|70996.4.peg.1912"/>
<evidence type="ECO:0000256" key="2">
    <source>
        <dbReference type="ARBA" id="ARBA00022670"/>
    </source>
</evidence>
<organism evidence="6 7">
    <name type="scientific">Herpetosiphon geysericola</name>
    <dbReference type="NCBI Taxonomy" id="70996"/>
    <lineage>
        <taxon>Bacteria</taxon>
        <taxon>Bacillati</taxon>
        <taxon>Chloroflexota</taxon>
        <taxon>Chloroflexia</taxon>
        <taxon>Herpetosiphonales</taxon>
        <taxon>Herpetosiphonaceae</taxon>
        <taxon>Herpetosiphon</taxon>
    </lineage>
</organism>
<keyword evidence="3" id="KW-0378">Hydrolase</keyword>
<dbReference type="PANTHER" id="PTHR42776:SF27">
    <property type="entry name" value="DIPEPTIDYL PEPTIDASE FAMILY MEMBER 6"/>
    <property type="match status" value="1"/>
</dbReference>
<dbReference type="InterPro" id="IPR001375">
    <property type="entry name" value="Peptidase_S9_cat"/>
</dbReference>
<evidence type="ECO:0000256" key="4">
    <source>
        <dbReference type="ARBA" id="ARBA00022825"/>
    </source>
</evidence>
<dbReference type="GO" id="GO:0004252">
    <property type="term" value="F:serine-type endopeptidase activity"/>
    <property type="evidence" value="ECO:0007669"/>
    <property type="project" value="TreeGrafter"/>
</dbReference>
<dbReference type="Gene3D" id="2.120.10.30">
    <property type="entry name" value="TolB, C-terminal domain"/>
    <property type="match status" value="2"/>
</dbReference>
<evidence type="ECO:0000313" key="7">
    <source>
        <dbReference type="Proteomes" id="UP000050277"/>
    </source>
</evidence>
<feature type="domain" description="Peptidase S9 prolyl oligopeptidase catalytic" evidence="5">
    <location>
        <begin position="450"/>
        <end position="661"/>
    </location>
</feature>
<proteinExistence type="inferred from homology"/>
<dbReference type="Pfam" id="PF07676">
    <property type="entry name" value="PD40"/>
    <property type="match status" value="3"/>
</dbReference>
<dbReference type="GO" id="GO:0006508">
    <property type="term" value="P:proteolysis"/>
    <property type="evidence" value="ECO:0007669"/>
    <property type="project" value="UniProtKB-KW"/>
</dbReference>
<dbReference type="RefSeq" id="WP_054534394.1">
    <property type="nucleotide sequence ID" value="NZ_LGKP01000017.1"/>
</dbReference>
<dbReference type="InterPro" id="IPR011659">
    <property type="entry name" value="WD40"/>
</dbReference>
<keyword evidence="4" id="KW-0720">Serine protease</keyword>
<dbReference type="STRING" id="70996.SE18_10440"/>
<keyword evidence="7" id="KW-1185">Reference proteome</keyword>
<evidence type="ECO:0000313" key="6">
    <source>
        <dbReference type="EMBL" id="KPL88131.1"/>
    </source>
</evidence>
<sequence length="682" mass="76268">MAELQTWQATSLLELRFISDAQIAPNGEQIAFVETWIEETASKNGPRKPDYRSAIMLIQADGGTPQRMTFSVSGRDSSPRWSPDGSKLAFISTRDAGVAQLFVLDLARGGEAQQLTSLGYGVAEINWRPDSQALTFISRGAKAKEQPHVESLRDEKIIERLPFKFDGVGYLQPEYAQIWLVELGQAPRQITDQAFDHADPAWSPDGSELAFITVSRAELEHTRQADMYLLNVDTGTSRCLTNALGPVYHPTWSPDGSQIAYIGHDQHTGNASNEALWCVSRAGGDARLLSVGFEHGLENSIISDARIGRFPYRPYWRDNGIYCLATRAARTRAYRYSDGTMHELTPEDNPSISGYSQSLNKRTAFTAGTATQLECLYMGDADGSINLLYDPNASLLASMQTIEPERFSYNSFDGLEIEGWAIKPVGFTEGQQYPSLLYIHGGPHSAYGHNFMHEFQVLAAAGYGVIYTNPRGGTGYGQRFRALVRQDFGGDDYRDLMAAADLAESWDWIDSKRMGVLGGSYGGYMTNWIISHTDRFAAANTQRCISNLMSFFGTSDIGPYFGEDEFGGQPWANIDKFMERSPIRYVNSINTPLLILHSDEDHRCPVEQAEQLYTALKVLDKPVRFVRFPREGHELSRSGEPLHRIARIEYILDWFGHYLQGHDLTPADQFRRSVAGEWQSTQ</sequence>
<keyword evidence="2" id="KW-0645">Protease</keyword>
<dbReference type="PANTHER" id="PTHR42776">
    <property type="entry name" value="SERINE PEPTIDASE S9 FAMILY MEMBER"/>
    <property type="match status" value="1"/>
</dbReference>
<evidence type="ECO:0000259" key="5">
    <source>
        <dbReference type="Pfam" id="PF00326"/>
    </source>
</evidence>